<dbReference type="InterPro" id="IPR010987">
    <property type="entry name" value="Glutathione-S-Trfase_C-like"/>
</dbReference>
<dbReference type="Gene3D" id="3.40.30.10">
    <property type="entry name" value="Glutaredoxin"/>
    <property type="match status" value="1"/>
</dbReference>
<keyword evidence="4" id="KW-1185">Reference proteome</keyword>
<dbReference type="SUPFAM" id="SSF52833">
    <property type="entry name" value="Thioredoxin-like"/>
    <property type="match status" value="1"/>
</dbReference>
<dbReference type="RefSeq" id="WP_272094007.1">
    <property type="nucleotide sequence ID" value="NZ_JAQNDK010000001.1"/>
</dbReference>
<dbReference type="Gene3D" id="1.20.1050.10">
    <property type="match status" value="1"/>
</dbReference>
<dbReference type="EMBL" id="JAQNDK010000001">
    <property type="protein sequence ID" value="MDC0677241.1"/>
    <property type="molecule type" value="Genomic_DNA"/>
</dbReference>
<evidence type="ECO:0000313" key="4">
    <source>
        <dbReference type="Proteomes" id="UP001217485"/>
    </source>
</evidence>
<feature type="domain" description="GST C-terminal" evidence="2">
    <location>
        <begin position="96"/>
        <end position="275"/>
    </location>
</feature>
<name>A0ABT5BW98_9BACT</name>
<reference evidence="3 4" key="1">
    <citation type="submission" date="2023-01" db="EMBL/GenBank/DDBJ databases">
        <title>Minimal conservation of predation-associated metabolite biosynthetic gene clusters underscores biosynthetic potential of Myxococcota including descriptions for ten novel species: Archangium lansinium sp. nov., Myxococcus landrumus sp. nov., Nannocystis bai.</title>
        <authorList>
            <person name="Ahearne A."/>
            <person name="Stevens C."/>
            <person name="Dowd S."/>
        </authorList>
    </citation>
    <scope>NUCLEOTIDE SEQUENCE [LARGE SCALE GENOMIC DNA]</scope>
    <source>
        <strain evidence="3 4">WIWO2</strain>
    </source>
</reference>
<dbReference type="InterPro" id="IPR004045">
    <property type="entry name" value="Glutathione_S-Trfase_N"/>
</dbReference>
<dbReference type="InterPro" id="IPR036249">
    <property type="entry name" value="Thioredoxin-like_sf"/>
</dbReference>
<evidence type="ECO:0000313" key="3">
    <source>
        <dbReference type="EMBL" id="MDC0677241.1"/>
    </source>
</evidence>
<organism evidence="3 4">
    <name type="scientific">Sorangium atrum</name>
    <dbReference type="NCBI Taxonomy" id="2995308"/>
    <lineage>
        <taxon>Bacteria</taxon>
        <taxon>Pseudomonadati</taxon>
        <taxon>Myxococcota</taxon>
        <taxon>Polyangia</taxon>
        <taxon>Polyangiales</taxon>
        <taxon>Polyangiaceae</taxon>
        <taxon>Sorangium</taxon>
    </lineage>
</organism>
<dbReference type="CDD" id="cd00570">
    <property type="entry name" value="GST_N_family"/>
    <property type="match status" value="1"/>
</dbReference>
<dbReference type="Pfam" id="PF13417">
    <property type="entry name" value="GST_N_3"/>
    <property type="match status" value="1"/>
</dbReference>
<proteinExistence type="predicted"/>
<evidence type="ECO:0000259" key="1">
    <source>
        <dbReference type="PROSITE" id="PS50404"/>
    </source>
</evidence>
<feature type="domain" description="GST N-terminal" evidence="1">
    <location>
        <begin position="8"/>
        <end position="86"/>
    </location>
</feature>
<protein>
    <submittedName>
        <fullName evidence="3">Glutathione S-transferase</fullName>
    </submittedName>
</protein>
<dbReference type="Proteomes" id="UP001217485">
    <property type="component" value="Unassembled WGS sequence"/>
</dbReference>
<dbReference type="PROSITE" id="PS50405">
    <property type="entry name" value="GST_CTER"/>
    <property type="match status" value="1"/>
</dbReference>
<accession>A0ABT5BW98</accession>
<gene>
    <name evidence="3" type="ORF">POL72_05770</name>
</gene>
<comment type="caution">
    <text evidence="3">The sequence shown here is derived from an EMBL/GenBank/DDBJ whole genome shotgun (WGS) entry which is preliminary data.</text>
</comment>
<dbReference type="PROSITE" id="PS50404">
    <property type="entry name" value="GST_NTER"/>
    <property type="match status" value="1"/>
</dbReference>
<sequence>MSDPGAGAPLRLITIPWSHFCEKARWALDRAGAPYREDAYLPLAHALPALRAGGRRSVPVLVSPAGVLHDSTDILRYADTLVPPERALFFQGSREPDAGRAEVEALEERFDVDLGPATRRVAYFHLLPDADGAFALMGGSFRSLEGAGAALPWWFGRGTFRAYYPVARAVMKRAMRIDAAAAERSRGKVRAVFDAVNERLRDGRPFLVGDRFSAADLTFAALAAPLLAPEHHPSPLPPPSELPSDLRALVEGLRGEPAGAFALRMYREHRRARPGPSAGG</sequence>
<dbReference type="Pfam" id="PF13410">
    <property type="entry name" value="GST_C_2"/>
    <property type="match status" value="1"/>
</dbReference>
<dbReference type="SUPFAM" id="SSF47616">
    <property type="entry name" value="GST C-terminal domain-like"/>
    <property type="match status" value="1"/>
</dbReference>
<evidence type="ECO:0000259" key="2">
    <source>
        <dbReference type="PROSITE" id="PS50405"/>
    </source>
</evidence>
<dbReference type="InterPro" id="IPR036282">
    <property type="entry name" value="Glutathione-S-Trfase_C_sf"/>
</dbReference>